<dbReference type="EMBL" id="VCKX01000341">
    <property type="protein sequence ID" value="TMR18579.1"/>
    <property type="molecule type" value="Genomic_DNA"/>
</dbReference>
<name>A0A5S4FG84_9ACTN</name>
<reference evidence="1 2" key="1">
    <citation type="submission" date="2019-05" db="EMBL/GenBank/DDBJ databases">
        <title>Draft genome sequence of Nonomuraea zeae DSM 100528.</title>
        <authorList>
            <person name="Saricaoglu S."/>
            <person name="Isik K."/>
        </authorList>
    </citation>
    <scope>NUCLEOTIDE SEQUENCE [LARGE SCALE GENOMIC DNA]</scope>
    <source>
        <strain evidence="1 2">DSM 100528</strain>
    </source>
</reference>
<gene>
    <name evidence="1" type="ORF">ETD85_53550</name>
</gene>
<keyword evidence="2" id="KW-1185">Reference proteome</keyword>
<evidence type="ECO:0000313" key="2">
    <source>
        <dbReference type="Proteomes" id="UP000306628"/>
    </source>
</evidence>
<proteinExistence type="predicted"/>
<protein>
    <submittedName>
        <fullName evidence="1">Uncharacterized protein</fullName>
    </submittedName>
</protein>
<evidence type="ECO:0000313" key="1">
    <source>
        <dbReference type="EMBL" id="TMR18579.1"/>
    </source>
</evidence>
<dbReference type="RefSeq" id="WP_138697557.1">
    <property type="nucleotide sequence ID" value="NZ_JBHSAZ010000089.1"/>
</dbReference>
<dbReference type="Proteomes" id="UP000306628">
    <property type="component" value="Unassembled WGS sequence"/>
</dbReference>
<dbReference type="AlphaFoldDB" id="A0A5S4FG84"/>
<organism evidence="1 2">
    <name type="scientific">Nonomuraea zeae</name>
    <dbReference type="NCBI Taxonomy" id="1642303"/>
    <lineage>
        <taxon>Bacteria</taxon>
        <taxon>Bacillati</taxon>
        <taxon>Actinomycetota</taxon>
        <taxon>Actinomycetes</taxon>
        <taxon>Streptosporangiales</taxon>
        <taxon>Streptosporangiaceae</taxon>
        <taxon>Nonomuraea</taxon>
    </lineage>
</organism>
<comment type="caution">
    <text evidence="1">The sequence shown here is derived from an EMBL/GenBank/DDBJ whole genome shotgun (WGS) entry which is preliminary data.</text>
</comment>
<sequence>MSGQSYRARWAGADYEAAAELIDGLPWMRLYGSAPADGFTQVATGRFVRAVPAAECAAVWHVTTNCEWHGAPFLVHTTRETDLLLEYTGGDALRAVALGLERIERGVYRVWVKRHEVAALTEKVVMIVSN</sequence>
<dbReference type="OrthoDB" id="4640847at2"/>
<accession>A0A5S4FG84</accession>